<dbReference type="CDD" id="cd07565">
    <property type="entry name" value="aliphatic_amidase"/>
    <property type="match status" value="1"/>
</dbReference>
<comment type="catalytic activity">
    <reaction evidence="1 7">
        <text>a monocarboxylic acid amide + H2O = a monocarboxylate + NH4(+)</text>
        <dbReference type="Rhea" id="RHEA:12020"/>
        <dbReference type="ChEBI" id="CHEBI:15377"/>
        <dbReference type="ChEBI" id="CHEBI:28938"/>
        <dbReference type="ChEBI" id="CHEBI:35757"/>
        <dbReference type="ChEBI" id="CHEBI:83628"/>
        <dbReference type="EC" id="3.5.1.4"/>
    </reaction>
</comment>
<dbReference type="SUPFAM" id="SSF56317">
    <property type="entry name" value="Carbon-nitrogen hydrolase"/>
    <property type="match status" value="1"/>
</dbReference>
<evidence type="ECO:0000256" key="1">
    <source>
        <dbReference type="ARBA" id="ARBA00001311"/>
    </source>
</evidence>
<dbReference type="EC" id="3.5.1.4" evidence="3 7"/>
<dbReference type="OrthoDB" id="9811121at2"/>
<dbReference type="InterPro" id="IPR003010">
    <property type="entry name" value="C-N_Hydrolase"/>
</dbReference>
<feature type="active site" description="Proton acceptor" evidence="7">
    <location>
        <position position="59"/>
    </location>
</feature>
<keyword evidence="10" id="KW-1185">Reference proteome</keyword>
<evidence type="ECO:0000259" key="8">
    <source>
        <dbReference type="PROSITE" id="PS50263"/>
    </source>
</evidence>
<evidence type="ECO:0000256" key="6">
    <source>
        <dbReference type="ARBA" id="ARBA00031010"/>
    </source>
</evidence>
<dbReference type="Pfam" id="PF00795">
    <property type="entry name" value="CN_hydrolase"/>
    <property type="match status" value="1"/>
</dbReference>
<evidence type="ECO:0000256" key="4">
    <source>
        <dbReference type="ARBA" id="ARBA00019601"/>
    </source>
</evidence>
<feature type="domain" description="CN hydrolase" evidence="8">
    <location>
        <begin position="13"/>
        <end position="260"/>
    </location>
</feature>
<feature type="active site" description="Proton donor" evidence="7">
    <location>
        <position position="134"/>
    </location>
</feature>
<protein>
    <recommendedName>
        <fullName evidence="4 7">Aliphatic amidase</fullName>
        <ecNumber evidence="3 7">3.5.1.4</ecNumber>
    </recommendedName>
    <alternativeName>
        <fullName evidence="6 7">Acylamide amidohydrolase</fullName>
    </alternativeName>
</protein>
<comment type="function">
    <text evidence="7">Also exhibits in vitro acyl transferase activity, transferring the acyl moiety of short-chain amides to hydroxylamine to form hydroxamates.</text>
</comment>
<evidence type="ECO:0000256" key="7">
    <source>
        <dbReference type="HAMAP-Rule" id="MF_01242"/>
    </source>
</evidence>
<evidence type="ECO:0000313" key="10">
    <source>
        <dbReference type="Proteomes" id="UP000315711"/>
    </source>
</evidence>
<sequence>MRHGDISSSHDTVGVAVVNYKMPRLHTKEEVLENCHNIADMVVGMKKGLPGMDLVVFPEYSSHGIMYDEQEMYDTATTIPGPETEIFAQACRKANVWGVFSLTGERHEDHPNKTPYNTLILMNNKGEIVQKYRKIFPWNPIEPWYPGGTTHVAEGPKGMKISLIICEDGNYPEIWRDCAMKGAELIVRCQGYMYPAKEQQINVAQTMAWMNNSYVAVANASGFDGVYSYFGHSSIVGFDGSVLGACGTEENGIQYAELSISQIRDARANWQSQNHLFKLLHRGYTGMIKSGDGEKGVADCPFDFYRTWVMDAKQAQENAEKITRSTVGTAECPIEGIPYEEKEKEAGSRV</sequence>
<accession>A0A562QHG7</accession>
<evidence type="ECO:0000256" key="3">
    <source>
        <dbReference type="ARBA" id="ARBA00012922"/>
    </source>
</evidence>
<dbReference type="Proteomes" id="UP000315711">
    <property type="component" value="Unassembled WGS sequence"/>
</dbReference>
<name>A0A562QHG7_9BACI</name>
<dbReference type="GO" id="GO:0004040">
    <property type="term" value="F:amidase activity"/>
    <property type="evidence" value="ECO:0007669"/>
    <property type="project" value="UniProtKB-UniRule"/>
</dbReference>
<organism evidence="9 10">
    <name type="scientific">Halalkalibacter nanhaiisediminis</name>
    <dbReference type="NCBI Taxonomy" id="688079"/>
    <lineage>
        <taxon>Bacteria</taxon>
        <taxon>Bacillati</taxon>
        <taxon>Bacillota</taxon>
        <taxon>Bacilli</taxon>
        <taxon>Bacillales</taxon>
        <taxon>Bacillaceae</taxon>
        <taxon>Halalkalibacter</taxon>
    </lineage>
</organism>
<dbReference type="EMBL" id="VLKZ01000005">
    <property type="protein sequence ID" value="TWI56113.1"/>
    <property type="molecule type" value="Genomic_DNA"/>
</dbReference>
<dbReference type="NCBIfam" id="NF009802">
    <property type="entry name" value="PRK13286.1"/>
    <property type="match status" value="1"/>
</dbReference>
<dbReference type="InterPro" id="IPR036526">
    <property type="entry name" value="C-N_Hydrolase_sf"/>
</dbReference>
<comment type="function">
    <text evidence="7">Catalyzes the hydrolysis of short-chain aliphatic amides to their corresponding organic acids with release of ammonia.</text>
</comment>
<dbReference type="PANTHER" id="PTHR43674">
    <property type="entry name" value="NITRILASE C965.09-RELATED"/>
    <property type="match status" value="1"/>
</dbReference>
<feature type="active site" description="Nucleophile" evidence="7">
    <location>
        <position position="166"/>
    </location>
</feature>
<comment type="similarity">
    <text evidence="2 7">Belongs to the carbon-nitrogen hydrolase superfamily. Aliphatic amidase family.</text>
</comment>
<evidence type="ECO:0000313" key="9">
    <source>
        <dbReference type="EMBL" id="TWI56113.1"/>
    </source>
</evidence>
<dbReference type="PANTHER" id="PTHR43674:SF14">
    <property type="entry name" value="ALIPHATIC AMIDASE"/>
    <property type="match status" value="1"/>
</dbReference>
<dbReference type="InterPro" id="IPR050345">
    <property type="entry name" value="Aliph_Amidase/BUP"/>
</dbReference>
<dbReference type="PROSITE" id="PS50263">
    <property type="entry name" value="CN_HYDROLASE"/>
    <property type="match status" value="1"/>
</dbReference>
<keyword evidence="5 7" id="KW-0378">Hydrolase</keyword>
<proteinExistence type="inferred from homology"/>
<evidence type="ECO:0000256" key="2">
    <source>
        <dbReference type="ARBA" id="ARBA00008457"/>
    </source>
</evidence>
<dbReference type="RefSeq" id="WP_144450303.1">
    <property type="nucleotide sequence ID" value="NZ_VLKZ01000005.1"/>
</dbReference>
<gene>
    <name evidence="7" type="primary">amiE</name>
    <name evidence="9" type="ORF">IQ10_02002</name>
</gene>
<reference evidence="9 10" key="1">
    <citation type="journal article" date="2015" name="Stand. Genomic Sci.">
        <title>Genomic Encyclopedia of Bacterial and Archaeal Type Strains, Phase III: the genomes of soil and plant-associated and newly described type strains.</title>
        <authorList>
            <person name="Whitman W.B."/>
            <person name="Woyke T."/>
            <person name="Klenk H.P."/>
            <person name="Zhou Y."/>
            <person name="Lilburn T.G."/>
            <person name="Beck B.J."/>
            <person name="De Vos P."/>
            <person name="Vandamme P."/>
            <person name="Eisen J.A."/>
            <person name="Garrity G."/>
            <person name="Hugenholtz P."/>
            <person name="Kyrpides N.C."/>
        </authorList>
    </citation>
    <scope>NUCLEOTIDE SEQUENCE [LARGE SCALE GENOMIC DNA]</scope>
    <source>
        <strain evidence="9 10">CGMCC 1.10116</strain>
    </source>
</reference>
<evidence type="ECO:0000256" key="5">
    <source>
        <dbReference type="ARBA" id="ARBA00022801"/>
    </source>
</evidence>
<dbReference type="AlphaFoldDB" id="A0A562QHG7"/>
<dbReference type="HAMAP" id="MF_01242">
    <property type="entry name" value="Aliphatic_amidase"/>
    <property type="match status" value="1"/>
</dbReference>
<dbReference type="Gene3D" id="3.60.110.10">
    <property type="entry name" value="Carbon-nitrogen hydrolase"/>
    <property type="match status" value="1"/>
</dbReference>
<comment type="caution">
    <text evidence="9">The sequence shown here is derived from an EMBL/GenBank/DDBJ whole genome shotgun (WGS) entry which is preliminary data.</text>
</comment>
<dbReference type="InterPro" id="IPR023719">
    <property type="entry name" value="Aliphatic_amidase"/>
</dbReference>